<evidence type="ECO:0000256" key="1">
    <source>
        <dbReference type="ARBA" id="ARBA00022723"/>
    </source>
</evidence>
<dbReference type="PROSITE" id="PS50048">
    <property type="entry name" value="ZN2_CY6_FUNGAL_2"/>
    <property type="match status" value="1"/>
</dbReference>
<dbReference type="OrthoDB" id="2123952at2759"/>
<keyword evidence="7" id="KW-1133">Transmembrane helix</keyword>
<dbReference type="CDD" id="cd12148">
    <property type="entry name" value="fungal_TF_MHR"/>
    <property type="match status" value="1"/>
</dbReference>
<dbReference type="Proteomes" id="UP000327118">
    <property type="component" value="Unassembled WGS sequence"/>
</dbReference>
<protein>
    <submittedName>
        <fullName evidence="9">Fungal-specific transcription factor domain-containing protein</fullName>
    </submittedName>
</protein>
<dbReference type="InterPro" id="IPR036864">
    <property type="entry name" value="Zn2-C6_fun-type_DNA-bd_sf"/>
</dbReference>
<dbReference type="Gene3D" id="4.10.240.10">
    <property type="entry name" value="Zn(2)-C6 fungal-type DNA-binding domain"/>
    <property type="match status" value="1"/>
</dbReference>
<accession>A0A5N6ZAU5</accession>
<gene>
    <name evidence="9" type="ORF">BDV28DRAFT_132034</name>
</gene>
<organism evidence="9 10">
    <name type="scientific">Aspergillus coremiiformis</name>
    <dbReference type="NCBI Taxonomy" id="138285"/>
    <lineage>
        <taxon>Eukaryota</taxon>
        <taxon>Fungi</taxon>
        <taxon>Dikarya</taxon>
        <taxon>Ascomycota</taxon>
        <taxon>Pezizomycotina</taxon>
        <taxon>Eurotiomycetes</taxon>
        <taxon>Eurotiomycetidae</taxon>
        <taxon>Eurotiales</taxon>
        <taxon>Aspergillaceae</taxon>
        <taxon>Aspergillus</taxon>
        <taxon>Aspergillus subgen. Circumdati</taxon>
    </lineage>
</organism>
<dbReference type="SMART" id="SM00906">
    <property type="entry name" value="Fungal_trans"/>
    <property type="match status" value="1"/>
</dbReference>
<keyword evidence="1" id="KW-0479">Metal-binding</keyword>
<dbReference type="GO" id="GO:0006351">
    <property type="term" value="P:DNA-templated transcription"/>
    <property type="evidence" value="ECO:0007669"/>
    <property type="project" value="InterPro"/>
</dbReference>
<dbReference type="GO" id="GO:0008270">
    <property type="term" value="F:zinc ion binding"/>
    <property type="evidence" value="ECO:0007669"/>
    <property type="project" value="InterPro"/>
</dbReference>
<proteinExistence type="predicted"/>
<feature type="compositionally biased region" description="Acidic residues" evidence="6">
    <location>
        <begin position="124"/>
        <end position="142"/>
    </location>
</feature>
<sequence length="902" mass="103727">MQNLVRDTGVRPSVGALDWNSSVSTQHGTRIKSSHDLANRRRNPLACERCYQKKVKCEVEGSNSTCVQCMRRNITCRFTTRKEKRERLKRTNYVKALEDRLRKTESLLRAAGLLDDEDICQFEFSEEDGNDHSEDESDIDLGQDERQNHKTHGSRMVMSRDSCHAANEESEVMSDADPLADSGHSSQSIRHNQRVPWESSLQQPPLFRYDPREESRYYGRSSFLSILSRDGIEWIKSKTGDTKFLSILLENKDHDTPWDLWRPDVFHDVFSSTVFKPLPPRAEVFSLLKDYFRTVNRLFPLYHEATFMRLVEWQYTQQTCDDAARWASINIIISLAYAYRFSNSQKSEKDREKAWLYYKNAMSVFAELTMRRTDLLSVQTLLGMALFLCGSSGTQSASPIITAAIRSCQRMGLHRDVPRPYLSRTEQEQRKRVFWIAYILDQSACIRTGNSPTQHPDDFDIGFPEVDADNDFILNNDISFFRQLCHITLIKSRVISKLYAAKALQRNSPKEIYNIIRELREELEEWHHASRFTEQMKPRGEGEDFLVGFATAGLQFSYYHSKIMIHRLPLAIHFAYVRHYKIGVKWDVDYKTILQESSIASSICVQAARDTLKLVNNLPWGDIAWIWSLLYYIFLAVIILFTYILRDSSHPQVREDLHHLSMAATFFTTLIPGDGPCNYATFMTRMCANFERIARTVLEREQKGFKTSDRHHWSGSSSGTPTEQERSASSNEQAYDSPSSGTLDIPQPEGLPRINLSGYVVPESPTDPPEGVPSAEQAPMNDFFRGDFPASQPRESTSEYVQQNCPYPTYNTLPISTTDNILQPEVWQIPMTADWEFGNQFLDLFGRQPFDQEGNDAMLTMTAMTPMPSATMNMGFTCEDQHMPASADGYPTWTTRGFMNLF</sequence>
<feature type="compositionally biased region" description="Basic and acidic residues" evidence="6">
    <location>
        <begin position="703"/>
        <end position="712"/>
    </location>
</feature>
<keyword evidence="2" id="KW-0805">Transcription regulation</keyword>
<dbReference type="AlphaFoldDB" id="A0A5N6ZAU5"/>
<feature type="transmembrane region" description="Helical" evidence="7">
    <location>
        <begin position="624"/>
        <end position="645"/>
    </location>
</feature>
<feature type="region of interest" description="Disordered" evidence="6">
    <location>
        <begin position="124"/>
        <end position="196"/>
    </location>
</feature>
<evidence type="ECO:0000256" key="3">
    <source>
        <dbReference type="ARBA" id="ARBA00023125"/>
    </source>
</evidence>
<keyword evidence="10" id="KW-1185">Reference proteome</keyword>
<keyword evidence="7" id="KW-0812">Transmembrane</keyword>
<feature type="region of interest" description="Disordered" evidence="6">
    <location>
        <begin position="703"/>
        <end position="778"/>
    </location>
</feature>
<evidence type="ECO:0000256" key="5">
    <source>
        <dbReference type="ARBA" id="ARBA00023242"/>
    </source>
</evidence>
<dbReference type="SUPFAM" id="SSF57701">
    <property type="entry name" value="Zn2/Cys6 DNA-binding domain"/>
    <property type="match status" value="1"/>
</dbReference>
<dbReference type="CDD" id="cd00067">
    <property type="entry name" value="GAL4"/>
    <property type="match status" value="1"/>
</dbReference>
<evidence type="ECO:0000256" key="4">
    <source>
        <dbReference type="ARBA" id="ARBA00023163"/>
    </source>
</evidence>
<keyword evidence="3" id="KW-0238">DNA-binding</keyword>
<feature type="compositionally biased region" description="Polar residues" evidence="6">
    <location>
        <begin position="714"/>
        <end position="742"/>
    </location>
</feature>
<evidence type="ECO:0000259" key="8">
    <source>
        <dbReference type="PROSITE" id="PS50048"/>
    </source>
</evidence>
<dbReference type="PANTHER" id="PTHR46910">
    <property type="entry name" value="TRANSCRIPTION FACTOR PDR1"/>
    <property type="match status" value="1"/>
</dbReference>
<dbReference type="InterPro" id="IPR050987">
    <property type="entry name" value="AtrR-like"/>
</dbReference>
<dbReference type="GO" id="GO:0009893">
    <property type="term" value="P:positive regulation of metabolic process"/>
    <property type="evidence" value="ECO:0007669"/>
    <property type="project" value="UniProtKB-ARBA"/>
</dbReference>
<dbReference type="PANTHER" id="PTHR46910:SF2">
    <property type="entry name" value="ZN(II)2CYS6 TRANSCRIPTION FACTOR (EUROFUNG)"/>
    <property type="match status" value="1"/>
</dbReference>
<evidence type="ECO:0000256" key="6">
    <source>
        <dbReference type="SAM" id="MobiDB-lite"/>
    </source>
</evidence>
<evidence type="ECO:0000313" key="9">
    <source>
        <dbReference type="EMBL" id="KAE8353996.1"/>
    </source>
</evidence>
<keyword evidence="7" id="KW-0472">Membrane</keyword>
<dbReference type="InterPro" id="IPR001138">
    <property type="entry name" value="Zn2Cys6_DnaBD"/>
</dbReference>
<dbReference type="InterPro" id="IPR007219">
    <property type="entry name" value="XnlR_reg_dom"/>
</dbReference>
<dbReference type="EMBL" id="ML739083">
    <property type="protein sequence ID" value="KAE8353996.1"/>
    <property type="molecule type" value="Genomic_DNA"/>
</dbReference>
<dbReference type="Pfam" id="PF04082">
    <property type="entry name" value="Fungal_trans"/>
    <property type="match status" value="1"/>
</dbReference>
<evidence type="ECO:0000256" key="2">
    <source>
        <dbReference type="ARBA" id="ARBA00023015"/>
    </source>
</evidence>
<dbReference type="SMART" id="SM00066">
    <property type="entry name" value="GAL4"/>
    <property type="match status" value="1"/>
</dbReference>
<keyword evidence="4" id="KW-0804">Transcription</keyword>
<reference evidence="10" key="1">
    <citation type="submission" date="2019-04" db="EMBL/GenBank/DDBJ databases">
        <title>Friends and foes A comparative genomics studyof 23 Aspergillus species from section Flavi.</title>
        <authorList>
            <consortium name="DOE Joint Genome Institute"/>
            <person name="Kjaerbolling I."/>
            <person name="Vesth T."/>
            <person name="Frisvad J.C."/>
            <person name="Nybo J.L."/>
            <person name="Theobald S."/>
            <person name="Kildgaard S."/>
            <person name="Isbrandt T."/>
            <person name="Kuo A."/>
            <person name="Sato A."/>
            <person name="Lyhne E.K."/>
            <person name="Kogle M.E."/>
            <person name="Wiebenga A."/>
            <person name="Kun R.S."/>
            <person name="Lubbers R.J."/>
            <person name="Makela M.R."/>
            <person name="Barry K."/>
            <person name="Chovatia M."/>
            <person name="Clum A."/>
            <person name="Daum C."/>
            <person name="Haridas S."/>
            <person name="He G."/>
            <person name="LaButti K."/>
            <person name="Lipzen A."/>
            <person name="Mondo S."/>
            <person name="Riley R."/>
            <person name="Salamov A."/>
            <person name="Simmons B.A."/>
            <person name="Magnuson J.K."/>
            <person name="Henrissat B."/>
            <person name="Mortensen U.H."/>
            <person name="Larsen T.O."/>
            <person name="Devries R.P."/>
            <person name="Grigoriev I.V."/>
            <person name="Machida M."/>
            <person name="Baker S.E."/>
            <person name="Andersen M.R."/>
        </authorList>
    </citation>
    <scope>NUCLEOTIDE SEQUENCE [LARGE SCALE GENOMIC DNA]</scope>
    <source>
        <strain evidence="10">CBS 553.77</strain>
    </source>
</reference>
<dbReference type="GO" id="GO:0000981">
    <property type="term" value="F:DNA-binding transcription factor activity, RNA polymerase II-specific"/>
    <property type="evidence" value="ECO:0007669"/>
    <property type="project" value="InterPro"/>
</dbReference>
<feature type="domain" description="Zn(2)-C6 fungal-type" evidence="8">
    <location>
        <begin position="46"/>
        <end position="78"/>
    </location>
</feature>
<keyword evidence="5" id="KW-0539">Nucleus</keyword>
<dbReference type="GO" id="GO:0003677">
    <property type="term" value="F:DNA binding"/>
    <property type="evidence" value="ECO:0007669"/>
    <property type="project" value="UniProtKB-KW"/>
</dbReference>
<evidence type="ECO:0000256" key="7">
    <source>
        <dbReference type="SAM" id="Phobius"/>
    </source>
</evidence>
<name>A0A5N6ZAU5_9EURO</name>
<evidence type="ECO:0000313" key="10">
    <source>
        <dbReference type="Proteomes" id="UP000327118"/>
    </source>
</evidence>